<dbReference type="Gene3D" id="3.50.50.60">
    <property type="entry name" value="FAD/NAD(P)-binding domain"/>
    <property type="match status" value="1"/>
</dbReference>
<comment type="caution">
    <text evidence="3">The sequence shown here is derived from an EMBL/GenBank/DDBJ whole genome shotgun (WGS) entry which is preliminary data.</text>
</comment>
<evidence type="ECO:0000313" key="4">
    <source>
        <dbReference type="Proteomes" id="UP000626109"/>
    </source>
</evidence>
<feature type="non-terminal residue" evidence="3">
    <location>
        <position position="120"/>
    </location>
</feature>
<keyword evidence="1" id="KW-1133">Transmembrane helix</keyword>
<evidence type="ECO:0000313" key="3">
    <source>
        <dbReference type="EMBL" id="CAE8687719.1"/>
    </source>
</evidence>
<reference evidence="3" key="1">
    <citation type="submission" date="2021-02" db="EMBL/GenBank/DDBJ databases">
        <authorList>
            <person name="Dougan E. K."/>
            <person name="Rhodes N."/>
            <person name="Thang M."/>
            <person name="Chan C."/>
        </authorList>
    </citation>
    <scope>NUCLEOTIDE SEQUENCE</scope>
</reference>
<evidence type="ECO:0000259" key="2">
    <source>
        <dbReference type="Pfam" id="PF01266"/>
    </source>
</evidence>
<dbReference type="Proteomes" id="UP000626109">
    <property type="component" value="Unassembled WGS sequence"/>
</dbReference>
<evidence type="ECO:0000256" key="1">
    <source>
        <dbReference type="SAM" id="Phobius"/>
    </source>
</evidence>
<keyword evidence="1" id="KW-0812">Transmembrane</keyword>
<name>A0A813JXW1_POLGL</name>
<feature type="transmembrane region" description="Helical" evidence="1">
    <location>
        <begin position="12"/>
        <end position="29"/>
    </location>
</feature>
<dbReference type="AlphaFoldDB" id="A0A813JXW1"/>
<protein>
    <recommendedName>
        <fullName evidence="2">FAD dependent oxidoreductase domain-containing protein</fullName>
    </recommendedName>
</protein>
<dbReference type="GO" id="GO:0005737">
    <property type="term" value="C:cytoplasm"/>
    <property type="evidence" value="ECO:0007669"/>
    <property type="project" value="TreeGrafter"/>
</dbReference>
<dbReference type="Pfam" id="PF01266">
    <property type="entry name" value="DAO"/>
    <property type="match status" value="1"/>
</dbReference>
<keyword evidence="1" id="KW-0472">Membrane</keyword>
<accession>A0A813JXW1</accession>
<gene>
    <name evidence="3" type="ORF">PGLA2088_LOCUS25573</name>
</gene>
<dbReference type="InterPro" id="IPR006076">
    <property type="entry name" value="FAD-dep_OxRdtase"/>
</dbReference>
<dbReference type="SUPFAM" id="SSF51905">
    <property type="entry name" value="FAD/NAD(P)-binding domain"/>
    <property type="match status" value="1"/>
</dbReference>
<feature type="domain" description="FAD dependent oxidoreductase" evidence="2">
    <location>
        <begin position="11"/>
        <end position="103"/>
    </location>
</feature>
<dbReference type="PANTHER" id="PTHR13847">
    <property type="entry name" value="SARCOSINE DEHYDROGENASE-RELATED"/>
    <property type="match status" value="1"/>
</dbReference>
<sequence>HFVSGPTRTADVIVVGSGVIGTSVALSLGRRGKKVLVVDRHRGAGQGSTSYSSGICRMHYSILDSVKFSWEGYHYWKHWKDHIGVHDERGYARLRECGSLIFKTKASLPFINKIAPLWDE</sequence>
<proteinExistence type="predicted"/>
<feature type="non-terminal residue" evidence="3">
    <location>
        <position position="1"/>
    </location>
</feature>
<dbReference type="EMBL" id="CAJNNW010026786">
    <property type="protein sequence ID" value="CAE8687719.1"/>
    <property type="molecule type" value="Genomic_DNA"/>
</dbReference>
<dbReference type="InterPro" id="IPR036188">
    <property type="entry name" value="FAD/NAD-bd_sf"/>
</dbReference>
<organism evidence="3 4">
    <name type="scientific">Polarella glacialis</name>
    <name type="common">Dinoflagellate</name>
    <dbReference type="NCBI Taxonomy" id="89957"/>
    <lineage>
        <taxon>Eukaryota</taxon>
        <taxon>Sar</taxon>
        <taxon>Alveolata</taxon>
        <taxon>Dinophyceae</taxon>
        <taxon>Suessiales</taxon>
        <taxon>Suessiaceae</taxon>
        <taxon>Polarella</taxon>
    </lineage>
</organism>